<dbReference type="RefSeq" id="WP_394824542.1">
    <property type="nucleotide sequence ID" value="NZ_CP089984.1"/>
</dbReference>
<keyword evidence="1" id="KW-0472">Membrane</keyword>
<keyword evidence="2" id="KW-0378">Hydrolase</keyword>
<dbReference type="Proteomes" id="UP001370348">
    <property type="component" value="Chromosome"/>
</dbReference>
<feature type="transmembrane region" description="Helical" evidence="1">
    <location>
        <begin position="196"/>
        <end position="219"/>
    </location>
</feature>
<dbReference type="EMBL" id="CP089984">
    <property type="protein sequence ID" value="WXB14918.1"/>
    <property type="molecule type" value="Genomic_DNA"/>
</dbReference>
<dbReference type="PIRSF" id="PIRSF007580">
    <property type="entry name" value="UCP07580"/>
    <property type="match status" value="1"/>
</dbReference>
<dbReference type="PANTHER" id="PTHR39456:SF1">
    <property type="entry name" value="METAL-DEPENDENT HYDROLASE"/>
    <property type="match status" value="1"/>
</dbReference>
<accession>A0ABZ2LVG3</accession>
<keyword evidence="1" id="KW-0812">Transmembrane</keyword>
<evidence type="ECO:0000313" key="2">
    <source>
        <dbReference type="EMBL" id="WXB14918.1"/>
    </source>
</evidence>
<name>A0ABZ2LVG3_9BACT</name>
<dbReference type="Pfam" id="PF10118">
    <property type="entry name" value="Metal_hydrol"/>
    <property type="match status" value="1"/>
</dbReference>
<dbReference type="GO" id="GO:0016787">
    <property type="term" value="F:hydrolase activity"/>
    <property type="evidence" value="ECO:0007669"/>
    <property type="project" value="UniProtKB-KW"/>
</dbReference>
<evidence type="ECO:0000256" key="1">
    <source>
        <dbReference type="SAM" id="Phobius"/>
    </source>
</evidence>
<keyword evidence="3" id="KW-1185">Reference proteome</keyword>
<dbReference type="PANTHER" id="PTHR39456">
    <property type="entry name" value="METAL-DEPENDENT HYDROLASE"/>
    <property type="match status" value="1"/>
</dbReference>
<organism evidence="2 3">
    <name type="scientific">Pendulispora albinea</name>
    <dbReference type="NCBI Taxonomy" id="2741071"/>
    <lineage>
        <taxon>Bacteria</taxon>
        <taxon>Pseudomonadati</taxon>
        <taxon>Myxococcota</taxon>
        <taxon>Myxococcia</taxon>
        <taxon>Myxococcales</taxon>
        <taxon>Sorangiineae</taxon>
        <taxon>Pendulisporaceae</taxon>
        <taxon>Pendulispora</taxon>
    </lineage>
</organism>
<sequence length="286" mass="32977">MSMHTISARRTSSNQVMPIRRDLKFQLPADKVTTWHRGSEHLSHFVNTFSLFLPSGERFFIDAVRAYRYRVEDPVLKEEVMAFIAQEAMHGREHRALNDVFIAAVPEAEGIERFVTRLLAWLKHNAPRSYRLSGTIALEHFTAILADQVLSDPRVLEGADPRYAAMLRWHALEETEHKAVAFDVWETVMGRGSRAYVLRCGGLLVATVVFWGIAIPSFLRVLRARGKLGDRAGWRLFKRHFVTETRFLPNLVKPWATYFRPDFHPWDHDNRHVLSQLDTVLGEGAY</sequence>
<reference evidence="2 3" key="1">
    <citation type="submission" date="2021-12" db="EMBL/GenBank/DDBJ databases">
        <title>Discovery of the Pendulisporaceae a myxobacterial family with distinct sporulation behavior and unique specialized metabolism.</title>
        <authorList>
            <person name="Garcia R."/>
            <person name="Popoff A."/>
            <person name="Bader C.D."/>
            <person name="Loehr J."/>
            <person name="Walesch S."/>
            <person name="Walt C."/>
            <person name="Boldt J."/>
            <person name="Bunk B."/>
            <person name="Haeckl F.J.F.P.J."/>
            <person name="Gunesch A.P."/>
            <person name="Birkelbach J."/>
            <person name="Nuebel U."/>
            <person name="Pietschmann T."/>
            <person name="Bach T."/>
            <person name="Mueller R."/>
        </authorList>
    </citation>
    <scope>NUCLEOTIDE SEQUENCE [LARGE SCALE GENOMIC DNA]</scope>
    <source>
        <strain evidence="2 3">MSr11954</strain>
    </source>
</reference>
<keyword evidence="1" id="KW-1133">Transmembrane helix</keyword>
<dbReference type="InterPro" id="IPR016516">
    <property type="entry name" value="UCP07580"/>
</dbReference>
<protein>
    <submittedName>
        <fullName evidence="2">Metal-dependent hydrolase</fullName>
    </submittedName>
</protein>
<evidence type="ECO:0000313" key="3">
    <source>
        <dbReference type="Proteomes" id="UP001370348"/>
    </source>
</evidence>
<proteinExistence type="predicted"/>
<gene>
    <name evidence="2" type="ORF">LZC94_44750</name>
</gene>